<feature type="domain" description="Glutaredoxin" evidence="2">
    <location>
        <begin position="42"/>
        <end position="84"/>
    </location>
</feature>
<dbReference type="Proteomes" id="UP000046395">
    <property type="component" value="Unassembled WGS sequence"/>
</dbReference>
<protein>
    <submittedName>
        <fullName evidence="4">Glutaredoxin domain-containing protein</fullName>
    </submittedName>
</protein>
<dbReference type="InterPro" id="IPR036249">
    <property type="entry name" value="Thioredoxin-like_sf"/>
</dbReference>
<dbReference type="PANTHER" id="PTHR10293">
    <property type="entry name" value="GLUTAREDOXIN FAMILY MEMBER"/>
    <property type="match status" value="1"/>
</dbReference>
<accession>A0A5S6Q9B8</accession>
<dbReference type="Pfam" id="PF00462">
    <property type="entry name" value="Glutaredoxin"/>
    <property type="match status" value="1"/>
</dbReference>
<dbReference type="PROSITE" id="PS51354">
    <property type="entry name" value="GLUTAREDOXIN_2"/>
    <property type="match status" value="1"/>
</dbReference>
<evidence type="ECO:0000259" key="2">
    <source>
        <dbReference type="Pfam" id="PF00462"/>
    </source>
</evidence>
<dbReference type="GO" id="GO:0005739">
    <property type="term" value="C:mitochondrion"/>
    <property type="evidence" value="ECO:0007669"/>
    <property type="project" value="UniProtKB-ARBA"/>
</dbReference>
<evidence type="ECO:0000313" key="4">
    <source>
        <dbReference type="WBParaSite" id="TMUE_1000003839.1"/>
    </source>
</evidence>
<keyword evidence="3" id="KW-1185">Reference proteome</keyword>
<organism evidence="3 4">
    <name type="scientific">Trichuris muris</name>
    <name type="common">Mouse whipworm</name>
    <dbReference type="NCBI Taxonomy" id="70415"/>
    <lineage>
        <taxon>Eukaryota</taxon>
        <taxon>Metazoa</taxon>
        <taxon>Ecdysozoa</taxon>
        <taxon>Nematoda</taxon>
        <taxon>Enoplea</taxon>
        <taxon>Dorylaimia</taxon>
        <taxon>Trichinellida</taxon>
        <taxon>Trichuridae</taxon>
        <taxon>Trichuris</taxon>
    </lineage>
</organism>
<dbReference type="InterPro" id="IPR004480">
    <property type="entry name" value="Monothiol_GRX-rel"/>
</dbReference>
<evidence type="ECO:0000313" key="3">
    <source>
        <dbReference type="Proteomes" id="UP000046395"/>
    </source>
</evidence>
<keyword evidence="1" id="KW-0676">Redox-active center</keyword>
<reference evidence="4" key="1">
    <citation type="submission" date="2019-12" db="UniProtKB">
        <authorList>
            <consortium name="WormBaseParasite"/>
        </authorList>
    </citation>
    <scope>IDENTIFICATION</scope>
</reference>
<sequence length="118" mass="12980">MLRKLTQCPSLIAALNGSRTLSASSTTTKKQIEALVKSNNVILKYHGLSFNAFNVLDDESLRQGIKDYSDWPTIPQLFVNGEFVGGADIVLEMHKNGQLLELLRKAGITSSVESDDKK</sequence>
<dbReference type="AlphaFoldDB" id="A0A5S6Q9B8"/>
<dbReference type="Gene3D" id="3.40.30.10">
    <property type="entry name" value="Glutaredoxin"/>
    <property type="match status" value="1"/>
</dbReference>
<evidence type="ECO:0000256" key="1">
    <source>
        <dbReference type="ARBA" id="ARBA00023284"/>
    </source>
</evidence>
<dbReference type="PANTHER" id="PTHR10293:SF16">
    <property type="entry name" value="GLUTAREDOXIN-RELATED PROTEIN 5, MITOCHONDRIAL"/>
    <property type="match status" value="1"/>
</dbReference>
<dbReference type="WBParaSite" id="TMUE_1000003839.1">
    <property type="protein sequence ID" value="TMUE_1000003839.1"/>
    <property type="gene ID" value="WBGene00295331"/>
</dbReference>
<dbReference type="SUPFAM" id="SSF52833">
    <property type="entry name" value="Thioredoxin-like"/>
    <property type="match status" value="1"/>
</dbReference>
<name>A0A5S6Q9B8_TRIMR</name>
<dbReference type="InterPro" id="IPR002109">
    <property type="entry name" value="Glutaredoxin"/>
</dbReference>
<proteinExistence type="predicted"/>
<dbReference type="STRING" id="70415.A0A5S6Q9B8"/>